<feature type="compositionally biased region" description="Basic and acidic residues" evidence="1">
    <location>
        <begin position="267"/>
        <end position="278"/>
    </location>
</feature>
<feature type="domain" description="NPH3" evidence="3">
    <location>
        <begin position="206"/>
        <end position="512"/>
    </location>
</feature>
<dbReference type="SUPFAM" id="SSF54695">
    <property type="entry name" value="POZ domain"/>
    <property type="match status" value="1"/>
</dbReference>
<dbReference type="Pfam" id="PF00651">
    <property type="entry name" value="BTB"/>
    <property type="match status" value="1"/>
</dbReference>
<name>A0AAV4CQK6_9GAST</name>
<sequence length="715" mass="78745">MDFAKFRGSGDLSDITVIVRGREHKLHKFPFFARSDYFCELARSKSERELEHITVKLEDFPGGNETFEQVADFCYNMPLDITKENVIALRCAAEYLKMFGPGNLTDKADKYLSNTIASARMVKATTAIVSLLVHCNAVGSMAEQVGLVDMLSEAFVECWRKNSHVTPVSSKVTNNSKAPIHTGGFTSAFTRVSGTVIHIAADKLDEATIDCLTSLPAEWVAKVLTRARAVGISNESLGGLAVRYITCALNPKTKRSDCDVPESTEQCSKEEPDQEKGTESAITPAEATQDVEANKSHSEGDKESVSQDIDLGSVLDKIVLALPEQAFSIPSVTMDWLTKVLRVATAHNCSCRGHLVRVAGEMLTHLGPDDLCVISPSVLHDIVTDSKQIRTGEGQTPDETSTSVGLHGERACKLVDTYMAQMVAKGVLTSETFKMLSSATKNYPRPSHDSLFEVLLFVIKSEKDSLSAEAKNELTELINFDLLSETSLKLALDEDVLPVLTVAESALRLCSRLRSELQSVKFIAEMQEEDIQKYQINAPSKLKSTVTRNAGATSPPSIADSRHFASFAERARMIHTGYAEDGDQEHQDKSVLDDDTLHAEDLSSSPHNLLVQHPHGTSDPLRAAQGVLNAARHKLALPVYTGYRPARYSPTSVGTHLHARRGLENDISLEDELEFKFDRTFRSLDPRVRHQRLGGHGGHVGHRTYFPYSNHAHRF</sequence>
<dbReference type="Proteomes" id="UP000735302">
    <property type="component" value="Unassembled WGS sequence"/>
</dbReference>
<dbReference type="InterPro" id="IPR000210">
    <property type="entry name" value="BTB/POZ_dom"/>
</dbReference>
<dbReference type="Pfam" id="PF03000">
    <property type="entry name" value="NPH3"/>
    <property type="match status" value="1"/>
</dbReference>
<feature type="compositionally biased region" description="Basic and acidic residues" evidence="1">
    <location>
        <begin position="292"/>
        <end position="305"/>
    </location>
</feature>
<evidence type="ECO:0000259" key="2">
    <source>
        <dbReference type="PROSITE" id="PS50097"/>
    </source>
</evidence>
<evidence type="ECO:0000313" key="4">
    <source>
        <dbReference type="EMBL" id="GFO34178.1"/>
    </source>
</evidence>
<dbReference type="Gene3D" id="3.30.710.10">
    <property type="entry name" value="Potassium Channel Kv1.1, Chain A"/>
    <property type="match status" value="1"/>
</dbReference>
<dbReference type="PROSITE" id="PS50097">
    <property type="entry name" value="BTB"/>
    <property type="match status" value="1"/>
</dbReference>
<reference evidence="4 5" key="1">
    <citation type="journal article" date="2021" name="Elife">
        <title>Chloroplast acquisition without the gene transfer in kleptoplastic sea slugs, Plakobranchus ocellatus.</title>
        <authorList>
            <person name="Maeda T."/>
            <person name="Takahashi S."/>
            <person name="Yoshida T."/>
            <person name="Shimamura S."/>
            <person name="Takaki Y."/>
            <person name="Nagai Y."/>
            <person name="Toyoda A."/>
            <person name="Suzuki Y."/>
            <person name="Arimoto A."/>
            <person name="Ishii H."/>
            <person name="Satoh N."/>
            <person name="Nishiyama T."/>
            <person name="Hasebe M."/>
            <person name="Maruyama T."/>
            <person name="Minagawa J."/>
            <person name="Obokata J."/>
            <person name="Shigenobu S."/>
        </authorList>
    </citation>
    <scope>NUCLEOTIDE SEQUENCE [LARGE SCALE GENOMIC DNA]</scope>
</reference>
<dbReference type="InterPro" id="IPR043454">
    <property type="entry name" value="NPH3/RPT2-like"/>
</dbReference>
<protein>
    <submittedName>
        <fullName evidence="4">Root phototropism protein 2</fullName>
    </submittedName>
</protein>
<feature type="domain" description="BTB" evidence="2">
    <location>
        <begin position="13"/>
        <end position="83"/>
    </location>
</feature>
<keyword evidence="5" id="KW-1185">Reference proteome</keyword>
<evidence type="ECO:0000256" key="1">
    <source>
        <dbReference type="SAM" id="MobiDB-lite"/>
    </source>
</evidence>
<accession>A0AAV4CQK6</accession>
<dbReference type="PROSITE" id="PS51649">
    <property type="entry name" value="NPH3"/>
    <property type="match status" value="1"/>
</dbReference>
<dbReference type="InterPro" id="IPR027356">
    <property type="entry name" value="NPH3_dom"/>
</dbReference>
<comment type="caution">
    <text evidence="4">The sequence shown here is derived from an EMBL/GenBank/DDBJ whole genome shotgun (WGS) entry which is preliminary data.</text>
</comment>
<dbReference type="AlphaFoldDB" id="A0AAV4CQK6"/>
<dbReference type="PANTHER" id="PTHR32370">
    <property type="entry name" value="OS12G0117600 PROTEIN"/>
    <property type="match status" value="1"/>
</dbReference>
<gene>
    <name evidence="4" type="ORF">PoB_006068300</name>
</gene>
<feature type="region of interest" description="Disordered" evidence="1">
    <location>
        <begin position="253"/>
        <end position="306"/>
    </location>
</feature>
<proteinExistence type="predicted"/>
<evidence type="ECO:0000313" key="5">
    <source>
        <dbReference type="Proteomes" id="UP000735302"/>
    </source>
</evidence>
<dbReference type="EMBL" id="BLXT01006878">
    <property type="protein sequence ID" value="GFO34178.1"/>
    <property type="molecule type" value="Genomic_DNA"/>
</dbReference>
<dbReference type="InterPro" id="IPR011333">
    <property type="entry name" value="SKP1/BTB/POZ_sf"/>
</dbReference>
<evidence type="ECO:0000259" key="3">
    <source>
        <dbReference type="PROSITE" id="PS51649"/>
    </source>
</evidence>
<organism evidence="4 5">
    <name type="scientific">Plakobranchus ocellatus</name>
    <dbReference type="NCBI Taxonomy" id="259542"/>
    <lineage>
        <taxon>Eukaryota</taxon>
        <taxon>Metazoa</taxon>
        <taxon>Spiralia</taxon>
        <taxon>Lophotrochozoa</taxon>
        <taxon>Mollusca</taxon>
        <taxon>Gastropoda</taxon>
        <taxon>Heterobranchia</taxon>
        <taxon>Euthyneura</taxon>
        <taxon>Panpulmonata</taxon>
        <taxon>Sacoglossa</taxon>
        <taxon>Placobranchoidea</taxon>
        <taxon>Plakobranchidae</taxon>
        <taxon>Plakobranchus</taxon>
    </lineage>
</organism>